<keyword evidence="2" id="KW-1185">Reference proteome</keyword>
<dbReference type="EMBL" id="CP012332">
    <property type="protein sequence ID" value="AKU92353.1"/>
    <property type="molecule type" value="Genomic_DNA"/>
</dbReference>
<dbReference type="KEGG" id="vin:AKJ08_2740"/>
<name>A0A0K1PFP2_9BACT</name>
<dbReference type="Proteomes" id="UP000055590">
    <property type="component" value="Chromosome"/>
</dbReference>
<reference evidence="1 2" key="1">
    <citation type="submission" date="2015-08" db="EMBL/GenBank/DDBJ databases">
        <authorList>
            <person name="Babu N.S."/>
            <person name="Beckwith C.J."/>
            <person name="Beseler K.G."/>
            <person name="Brison A."/>
            <person name="Carone J.V."/>
            <person name="Caskin T.P."/>
            <person name="Diamond M."/>
            <person name="Durham M.E."/>
            <person name="Foxe J.M."/>
            <person name="Go M."/>
            <person name="Henderson B.A."/>
            <person name="Jones I.B."/>
            <person name="McGettigan J.A."/>
            <person name="Micheletti S.J."/>
            <person name="Nasrallah M.E."/>
            <person name="Ortiz D."/>
            <person name="Piller C.R."/>
            <person name="Privatt S.R."/>
            <person name="Schneider S.L."/>
            <person name="Sharp S."/>
            <person name="Smith T.C."/>
            <person name="Stanton J.D."/>
            <person name="Ullery H.E."/>
            <person name="Wilson R.J."/>
            <person name="Serrano M.G."/>
            <person name="Buck G."/>
            <person name="Lee V."/>
            <person name="Wang Y."/>
            <person name="Carvalho R."/>
            <person name="Voegtly L."/>
            <person name="Shi R."/>
            <person name="Duckworth R."/>
            <person name="Johnson A."/>
            <person name="Loviza R."/>
            <person name="Walstead R."/>
            <person name="Shah Z."/>
            <person name="Kiflezghi M."/>
            <person name="Wade K."/>
            <person name="Ball S.L."/>
            <person name="Bradley K.W."/>
            <person name="Asai D.J."/>
            <person name="Bowman C.A."/>
            <person name="Russell D.A."/>
            <person name="Pope W.H."/>
            <person name="Jacobs-Sera D."/>
            <person name="Hendrix R.W."/>
            <person name="Hatfull G.F."/>
        </authorList>
    </citation>
    <scope>NUCLEOTIDE SEQUENCE [LARGE SCALE GENOMIC DNA]</scope>
    <source>
        <strain evidence="1 2">DSM 27710</strain>
    </source>
</reference>
<evidence type="ECO:0000313" key="2">
    <source>
        <dbReference type="Proteomes" id="UP000055590"/>
    </source>
</evidence>
<organism evidence="1 2">
    <name type="scientific">Vulgatibacter incomptus</name>
    <dbReference type="NCBI Taxonomy" id="1391653"/>
    <lineage>
        <taxon>Bacteria</taxon>
        <taxon>Pseudomonadati</taxon>
        <taxon>Myxococcota</taxon>
        <taxon>Myxococcia</taxon>
        <taxon>Myxococcales</taxon>
        <taxon>Cystobacterineae</taxon>
        <taxon>Vulgatibacteraceae</taxon>
        <taxon>Vulgatibacter</taxon>
    </lineage>
</organism>
<proteinExistence type="predicted"/>
<sequence length="63" mass="6860">MPFSKRTLPPILLEEELNATGTLRSMVSHFFAALRTGELARGAPFSFIATTRRSTDGFSGRGS</sequence>
<dbReference type="AlphaFoldDB" id="A0A0K1PFP2"/>
<evidence type="ECO:0000313" key="1">
    <source>
        <dbReference type="EMBL" id="AKU92353.1"/>
    </source>
</evidence>
<gene>
    <name evidence="1" type="ORF">AKJ08_2740</name>
</gene>
<accession>A0A0K1PFP2</accession>
<protein>
    <submittedName>
        <fullName evidence="1">Uncharacterized protein</fullName>
    </submittedName>
</protein>